<dbReference type="EMBL" id="JAFCMP010000235">
    <property type="protein sequence ID" value="KAG5182587.1"/>
    <property type="molecule type" value="Genomic_DNA"/>
</dbReference>
<dbReference type="SUPFAM" id="SSF52540">
    <property type="entry name" value="P-loop containing nucleoside triphosphate hydrolases"/>
    <property type="match status" value="1"/>
</dbReference>
<dbReference type="AlphaFoldDB" id="A0A835YYV9"/>
<evidence type="ECO:0000256" key="9">
    <source>
        <dbReference type="ARBA" id="ARBA00022840"/>
    </source>
</evidence>
<keyword evidence="16" id="KW-1185">Reference proteome</keyword>
<dbReference type="PRINTS" id="PR00195">
    <property type="entry name" value="DYNAMIN"/>
</dbReference>
<keyword evidence="10" id="KW-0472">Membrane</keyword>
<dbReference type="GO" id="GO:0005525">
    <property type="term" value="F:GTP binding"/>
    <property type="evidence" value="ECO:0007669"/>
    <property type="project" value="InterPro"/>
</dbReference>
<evidence type="ECO:0000256" key="10">
    <source>
        <dbReference type="ARBA" id="ARBA00023136"/>
    </source>
</evidence>
<feature type="compositionally biased region" description="Polar residues" evidence="11">
    <location>
        <begin position="466"/>
        <end position="477"/>
    </location>
</feature>
<dbReference type="Gene3D" id="3.40.50.300">
    <property type="entry name" value="P-loop containing nucleotide triphosphate hydrolases"/>
    <property type="match status" value="1"/>
</dbReference>
<evidence type="ECO:0000256" key="8">
    <source>
        <dbReference type="ARBA" id="ARBA00022837"/>
    </source>
</evidence>
<dbReference type="CDD" id="cd00052">
    <property type="entry name" value="EH"/>
    <property type="match status" value="1"/>
</dbReference>
<dbReference type="SMART" id="SM00027">
    <property type="entry name" value="EH"/>
    <property type="match status" value="1"/>
</dbReference>
<dbReference type="InterPro" id="IPR031692">
    <property type="entry name" value="EHD_N"/>
</dbReference>
<proteinExistence type="predicted"/>
<feature type="domain" description="Dynamin-type G" evidence="14">
    <location>
        <begin position="47"/>
        <end position="283"/>
    </location>
</feature>
<dbReference type="PANTHER" id="PTHR11216">
    <property type="entry name" value="EH DOMAIN"/>
    <property type="match status" value="1"/>
</dbReference>
<keyword evidence="7" id="KW-0967">Endosome</keyword>
<dbReference type="GO" id="GO:0005524">
    <property type="term" value="F:ATP binding"/>
    <property type="evidence" value="ECO:0007669"/>
    <property type="project" value="UniProtKB-KW"/>
</dbReference>
<feature type="compositionally biased region" description="Gly residues" evidence="11">
    <location>
        <begin position="437"/>
        <end position="447"/>
    </location>
</feature>
<feature type="compositionally biased region" description="Low complexity" evidence="11">
    <location>
        <begin position="454"/>
        <end position="465"/>
    </location>
</feature>
<dbReference type="GO" id="GO:0005509">
    <property type="term" value="F:calcium ion binding"/>
    <property type="evidence" value="ECO:0007669"/>
    <property type="project" value="InterPro"/>
</dbReference>
<dbReference type="PROSITE" id="PS50222">
    <property type="entry name" value="EF_HAND_2"/>
    <property type="match status" value="1"/>
</dbReference>
<evidence type="ECO:0000256" key="1">
    <source>
        <dbReference type="ARBA" id="ARBA00004125"/>
    </source>
</evidence>
<evidence type="ECO:0000256" key="4">
    <source>
        <dbReference type="ARBA" id="ARBA00022553"/>
    </source>
</evidence>
<evidence type="ECO:0000256" key="2">
    <source>
        <dbReference type="ARBA" id="ARBA00004413"/>
    </source>
</evidence>
<dbReference type="InterPro" id="IPR002048">
    <property type="entry name" value="EF_hand_dom"/>
</dbReference>
<keyword evidence="3" id="KW-1003">Cell membrane</keyword>
<reference evidence="15" key="1">
    <citation type="submission" date="2021-02" db="EMBL/GenBank/DDBJ databases">
        <title>First Annotated Genome of the Yellow-green Alga Tribonema minus.</title>
        <authorList>
            <person name="Mahan K.M."/>
        </authorList>
    </citation>
    <scope>NUCLEOTIDE SEQUENCE</scope>
    <source>
        <strain evidence="15">UTEX B ZZ1240</strain>
    </source>
</reference>
<comment type="caution">
    <text evidence="15">The sequence shown here is derived from an EMBL/GenBank/DDBJ whole genome shotgun (WGS) entry which is preliminary data.</text>
</comment>
<feature type="domain" description="EF-hand" evidence="13">
    <location>
        <begin position="538"/>
        <end position="573"/>
    </location>
</feature>
<dbReference type="Gene3D" id="1.10.268.20">
    <property type="match status" value="1"/>
</dbReference>
<dbReference type="GO" id="GO:0005886">
    <property type="term" value="C:plasma membrane"/>
    <property type="evidence" value="ECO:0007669"/>
    <property type="project" value="UniProtKB-SubCell"/>
</dbReference>
<dbReference type="PROSITE" id="PS50031">
    <property type="entry name" value="EH"/>
    <property type="match status" value="1"/>
</dbReference>
<dbReference type="SUPFAM" id="SSF47473">
    <property type="entry name" value="EF-hand"/>
    <property type="match status" value="1"/>
</dbReference>
<keyword evidence="4" id="KW-0597">Phosphoprotein</keyword>
<evidence type="ECO:0000259" key="14">
    <source>
        <dbReference type="PROSITE" id="PS51718"/>
    </source>
</evidence>
<keyword evidence="5" id="KW-0479">Metal-binding</keyword>
<keyword evidence="9" id="KW-0067">ATP-binding</keyword>
<dbReference type="InterPro" id="IPR000261">
    <property type="entry name" value="EH_dom"/>
</dbReference>
<evidence type="ECO:0000313" key="16">
    <source>
        <dbReference type="Proteomes" id="UP000664859"/>
    </source>
</evidence>
<dbReference type="GO" id="GO:0055038">
    <property type="term" value="C:recycling endosome membrane"/>
    <property type="evidence" value="ECO:0007669"/>
    <property type="project" value="UniProtKB-SubCell"/>
</dbReference>
<dbReference type="InterPro" id="IPR040990">
    <property type="entry name" value="DUF5600"/>
</dbReference>
<dbReference type="InterPro" id="IPR022812">
    <property type="entry name" value="Dynamin"/>
</dbReference>
<dbReference type="InterPro" id="IPR030381">
    <property type="entry name" value="G_DYNAMIN_dom"/>
</dbReference>
<protein>
    <submittedName>
        <fullName evidence="15">RME1, RME-1/EHD family ATPase with a C-terminal EH domain</fullName>
    </submittedName>
</protein>
<name>A0A835YYV9_9STRA</name>
<dbReference type="GO" id="GO:0060090">
    <property type="term" value="F:molecular adaptor activity"/>
    <property type="evidence" value="ECO:0007669"/>
    <property type="project" value="TreeGrafter"/>
</dbReference>
<evidence type="ECO:0000256" key="3">
    <source>
        <dbReference type="ARBA" id="ARBA00022475"/>
    </source>
</evidence>
<dbReference type="Gene3D" id="1.10.238.10">
    <property type="entry name" value="EF-hand"/>
    <property type="match status" value="1"/>
</dbReference>
<accession>A0A835YYV9</accession>
<dbReference type="PROSITE" id="PS00018">
    <property type="entry name" value="EF_HAND_1"/>
    <property type="match status" value="1"/>
</dbReference>
<feature type="region of interest" description="Disordered" evidence="11">
    <location>
        <begin position="410"/>
        <end position="492"/>
    </location>
</feature>
<dbReference type="Pfam" id="PF16880">
    <property type="entry name" value="EHD_N"/>
    <property type="match status" value="1"/>
</dbReference>
<dbReference type="GO" id="GO:0016197">
    <property type="term" value="P:endosomal transport"/>
    <property type="evidence" value="ECO:0007669"/>
    <property type="project" value="TreeGrafter"/>
</dbReference>
<dbReference type="FunFam" id="3.40.50.300:FF:000147">
    <property type="entry name" value="EH domain-containing protein 1"/>
    <property type="match status" value="1"/>
</dbReference>
<dbReference type="Pfam" id="PF12763">
    <property type="entry name" value="EH"/>
    <property type="match status" value="1"/>
</dbReference>
<dbReference type="OrthoDB" id="1716625at2759"/>
<evidence type="ECO:0000256" key="7">
    <source>
        <dbReference type="ARBA" id="ARBA00022753"/>
    </source>
</evidence>
<evidence type="ECO:0000256" key="11">
    <source>
        <dbReference type="SAM" id="MobiDB-lite"/>
    </source>
</evidence>
<evidence type="ECO:0000256" key="6">
    <source>
        <dbReference type="ARBA" id="ARBA00022741"/>
    </source>
</evidence>
<dbReference type="PANTHER" id="PTHR11216:SF31">
    <property type="entry name" value="AT21416P"/>
    <property type="match status" value="1"/>
</dbReference>
<feature type="domain" description="EH" evidence="12">
    <location>
        <begin position="505"/>
        <end position="594"/>
    </location>
</feature>
<evidence type="ECO:0000259" key="12">
    <source>
        <dbReference type="PROSITE" id="PS50031"/>
    </source>
</evidence>
<dbReference type="Pfam" id="PF00350">
    <property type="entry name" value="Dynamin_N"/>
    <property type="match status" value="1"/>
</dbReference>
<comment type="subcellular location">
    <subcellularLocation>
        <location evidence="2">Cell membrane</location>
        <topology evidence="2">Peripheral membrane protein</topology>
        <orientation evidence="2">Cytoplasmic side</orientation>
    </subcellularLocation>
    <subcellularLocation>
        <location evidence="1">Endosome membrane</location>
        <topology evidence="1">Peripheral membrane protein</topology>
        <orientation evidence="1">Cytoplasmic side</orientation>
    </subcellularLocation>
</comment>
<gene>
    <name evidence="15" type="ORF">JKP88DRAFT_269885</name>
</gene>
<evidence type="ECO:0000313" key="15">
    <source>
        <dbReference type="EMBL" id="KAG5182587.1"/>
    </source>
</evidence>
<dbReference type="Pfam" id="PF18150">
    <property type="entry name" value="DUF5600"/>
    <property type="match status" value="1"/>
</dbReference>
<dbReference type="InterPro" id="IPR045063">
    <property type="entry name" value="Dynamin_N"/>
</dbReference>
<organism evidence="15 16">
    <name type="scientific">Tribonema minus</name>
    <dbReference type="NCBI Taxonomy" id="303371"/>
    <lineage>
        <taxon>Eukaryota</taxon>
        <taxon>Sar</taxon>
        <taxon>Stramenopiles</taxon>
        <taxon>Ochrophyta</taxon>
        <taxon>PX clade</taxon>
        <taxon>Xanthophyceae</taxon>
        <taxon>Tribonematales</taxon>
        <taxon>Tribonemataceae</taxon>
        <taxon>Tribonema</taxon>
    </lineage>
</organism>
<sequence length="597" mass="65813">MSMADRDEATKAVIDGLKKLYHTKLKPLESCYLFDHFHSPLLTDSEFDSKPQVLMIGQYSTGKTSFIRYLLGRDFPGQRIGPEPTTDRFVAVMDGADERVIPGNALTVSPNLPYRGLDRFGVAFLNKFEGSQLPSPVLRNITIVDTPGVLSGEKQRVARGYDFVQVNTWFAERADLILLLFDAHKLDISDEFRAVIEKLRGQDDKIRCILNKADAVDRQKLMRVYGALMWSMGKIIKTPEVLRVYVGSFWDEPLMYDDNAALFDMEERDLMNDLRDLPRNSAVRKINELVKRCRLAKVHAYIIGHLRAQMPGMVGKEKAQRKLMQDMGSVFRAVMKQYNLAPGDFPDLETFRSKCEELSFAKFPKLKPKMLQDLDEVLSQDIPRLMEMLPTSDVRTRAEREVASLLHAPGPLQFDDQLPPPPPASSYAPGALVMPPMGGGGGGGGQGSPPPPLAHATSLSALSAARTSVPQWQSSKAASEAQGMGVPNPFGGSVAEEPLPWALEEEAHYNIDKFNSLGPQGGLLAATAARGPLMETGLSTDMLRVIWDLSDMDKDGALDLAEYTVAMHLCAAAKAGDPVPAALPAELVPPDKRHLVM</sequence>
<dbReference type="InterPro" id="IPR018247">
    <property type="entry name" value="EF_Hand_1_Ca_BS"/>
</dbReference>
<dbReference type="GO" id="GO:0006897">
    <property type="term" value="P:endocytosis"/>
    <property type="evidence" value="ECO:0007669"/>
    <property type="project" value="TreeGrafter"/>
</dbReference>
<dbReference type="CDD" id="cd09913">
    <property type="entry name" value="EHD"/>
    <property type="match status" value="1"/>
</dbReference>
<keyword evidence="6" id="KW-0547">Nucleotide-binding</keyword>
<evidence type="ECO:0000259" key="13">
    <source>
        <dbReference type="PROSITE" id="PS50222"/>
    </source>
</evidence>
<dbReference type="InterPro" id="IPR027417">
    <property type="entry name" value="P-loop_NTPase"/>
</dbReference>
<dbReference type="InterPro" id="IPR011992">
    <property type="entry name" value="EF-hand-dom_pair"/>
</dbReference>
<dbReference type="Proteomes" id="UP000664859">
    <property type="component" value="Unassembled WGS sequence"/>
</dbReference>
<keyword evidence="8" id="KW-0106">Calcium</keyword>
<dbReference type="PROSITE" id="PS51718">
    <property type="entry name" value="G_DYNAMIN_2"/>
    <property type="match status" value="1"/>
</dbReference>
<evidence type="ECO:0000256" key="5">
    <source>
        <dbReference type="ARBA" id="ARBA00022723"/>
    </source>
</evidence>